<keyword evidence="2" id="KW-1185">Reference proteome</keyword>
<comment type="caution">
    <text evidence="1">The sequence shown here is derived from an EMBL/GenBank/DDBJ whole genome shotgun (WGS) entry which is preliminary data.</text>
</comment>
<dbReference type="InterPro" id="IPR029063">
    <property type="entry name" value="SAM-dependent_MTases_sf"/>
</dbReference>
<dbReference type="SUPFAM" id="SSF53335">
    <property type="entry name" value="S-adenosyl-L-methionine-dependent methyltransferases"/>
    <property type="match status" value="1"/>
</dbReference>
<dbReference type="Gene3D" id="3.40.50.150">
    <property type="entry name" value="Vaccinia Virus protein VP39"/>
    <property type="match status" value="1"/>
</dbReference>
<dbReference type="AlphaFoldDB" id="A0A0P9CXF9"/>
<dbReference type="EMBL" id="LJCR01001124">
    <property type="protein sequence ID" value="KPV50991.1"/>
    <property type="molecule type" value="Genomic_DNA"/>
</dbReference>
<organism evidence="1 2">
    <name type="scientific">Kouleothrix aurantiaca</name>
    <dbReference type="NCBI Taxonomy" id="186479"/>
    <lineage>
        <taxon>Bacteria</taxon>
        <taxon>Bacillati</taxon>
        <taxon>Chloroflexota</taxon>
        <taxon>Chloroflexia</taxon>
        <taxon>Chloroflexales</taxon>
        <taxon>Roseiflexineae</taxon>
        <taxon>Roseiflexaceae</taxon>
        <taxon>Kouleothrix</taxon>
    </lineage>
</organism>
<sequence>FPNPAQYIREVARVLRPGGQFVLDDNMAPEDDALDAFMNRFEQWRDPSHVRACRLSEWQGWIEAAGMEVVHADPLRSKSFGFAPWVERLPMPPGERERFEAWLRSAPEECRAAFGLRVLNGEIEAIATMYAIVLARKAGMGREGERE</sequence>
<evidence type="ECO:0000313" key="2">
    <source>
        <dbReference type="Proteomes" id="UP000050509"/>
    </source>
</evidence>
<reference evidence="1 2" key="1">
    <citation type="submission" date="2015-09" db="EMBL/GenBank/DDBJ databases">
        <title>Draft genome sequence of Kouleothrix aurantiaca JCM 19913.</title>
        <authorList>
            <person name="Hemp J."/>
        </authorList>
    </citation>
    <scope>NUCLEOTIDE SEQUENCE [LARGE SCALE GENOMIC DNA]</scope>
    <source>
        <strain evidence="1 2">COM-B</strain>
    </source>
</reference>
<gene>
    <name evidence="1" type="ORF">SE17_23775</name>
</gene>
<proteinExistence type="predicted"/>
<feature type="non-terminal residue" evidence="1">
    <location>
        <position position="1"/>
    </location>
</feature>
<dbReference type="Proteomes" id="UP000050509">
    <property type="component" value="Unassembled WGS sequence"/>
</dbReference>
<accession>A0A0P9CXF9</accession>
<name>A0A0P9CXF9_9CHLR</name>
<evidence type="ECO:0008006" key="3">
    <source>
        <dbReference type="Google" id="ProtNLM"/>
    </source>
</evidence>
<protein>
    <recommendedName>
        <fullName evidence="3">Methyltransferase type 11</fullName>
    </recommendedName>
</protein>
<evidence type="ECO:0000313" key="1">
    <source>
        <dbReference type="EMBL" id="KPV50991.1"/>
    </source>
</evidence>